<comment type="caution">
    <text evidence="3">The sequence shown here is derived from an EMBL/GenBank/DDBJ whole genome shotgun (WGS) entry which is preliminary data.</text>
</comment>
<dbReference type="InterPro" id="IPR011990">
    <property type="entry name" value="TPR-like_helical_dom_sf"/>
</dbReference>
<evidence type="ECO:0000256" key="1">
    <source>
        <dbReference type="SAM" id="MobiDB-lite"/>
    </source>
</evidence>
<reference evidence="3 4" key="1">
    <citation type="submission" date="2019-09" db="EMBL/GenBank/DDBJ databases">
        <title>Screening of Novel Bioactive Compounds from Soil-Associated.</title>
        <authorList>
            <person name="Gong X."/>
        </authorList>
    </citation>
    <scope>NUCLEOTIDE SEQUENCE [LARGE SCALE GENOMIC DNA]</scope>
    <source>
        <strain evidence="3 4">Gxj-6</strain>
    </source>
</reference>
<evidence type="ECO:0000313" key="3">
    <source>
        <dbReference type="EMBL" id="KAA9376049.1"/>
    </source>
</evidence>
<dbReference type="InterPro" id="IPR027417">
    <property type="entry name" value="P-loop_NTPase"/>
</dbReference>
<dbReference type="SMART" id="SM00530">
    <property type="entry name" value="HTH_XRE"/>
    <property type="match status" value="1"/>
</dbReference>
<feature type="domain" description="HTH cro/C1-type" evidence="2">
    <location>
        <begin position="6"/>
        <end position="61"/>
    </location>
</feature>
<dbReference type="PANTHER" id="PTHR47691:SF3">
    <property type="entry name" value="HTH-TYPE TRANSCRIPTIONAL REGULATOR RV0890C-RELATED"/>
    <property type="match status" value="1"/>
</dbReference>
<feature type="compositionally biased region" description="Polar residues" evidence="1">
    <location>
        <begin position="71"/>
        <end position="81"/>
    </location>
</feature>
<feature type="compositionally biased region" description="Basic and acidic residues" evidence="1">
    <location>
        <begin position="137"/>
        <end position="147"/>
    </location>
</feature>
<organism evidence="3 4">
    <name type="scientific">Microbispora cellulosiformans</name>
    <dbReference type="NCBI Taxonomy" id="2614688"/>
    <lineage>
        <taxon>Bacteria</taxon>
        <taxon>Bacillati</taxon>
        <taxon>Actinomycetota</taxon>
        <taxon>Actinomycetes</taxon>
        <taxon>Streptosporangiales</taxon>
        <taxon>Streptosporangiaceae</taxon>
        <taxon>Microbispora</taxon>
    </lineage>
</organism>
<sequence length="794" mass="85576">MFGGMLRGLRIRAMLTQEELAALSGVSERQIREIESGRVPMPRAGTVRMLADALDLSPEDRAAFQLAAQPGATQSGATQPETPHPKAGQPDTGQPDAGQREAGRSAAARPFTEQPEASRPDTAQPDSAQPETGQPEAGRRDAGRPRVPEQLPSDVDGFTGRAEALRVLDAATSAVVAVSGPAGVGKTSLAVHWSHRAAPRFPDGRLYVDLRGFSRHDAMEPTEVIRGFLDALGVPLDRVPSGLTAQVALYRSHSAGRALLVVLDNARDAEQVLPLLPAGPAARTIVTSRRRLTGLVAETGATALTLDVPDLPEAVELLGRRLAPASEGDSVAAIAAACGRLPLALALVGARAQLTGFPPEAIATELRNPRGRIAALEIDAVFSWSYDALSRDAARLFRLLGLVAGADIALAAAAALAGRALPEVRRTLAELTDASMVVEHAPGRYRMHDLLHAYAAERVRAEESEAGRQAALTRLLDHYTHTAYHAELVLNPVRAPIPMALGTPVDGSEPKPVLDLTAAVEWLKTEYAVLLAALRQAEEEGMHRHAWQLSWALDTFLNDERRWHDEGAAWAVALRAATAMTDRPAAAHAHRFLSAVHGRLDRFEEAHAHMREALRLSLAAGDRAGEAENRFVLSYVYWLQGDGERALDQAGRSLALFTEIDDPYWAGKAALAVGWYLSELGSLQEALPYHLQALELQQRAGDRPNELVTLDTLGVLHQRLGDPMSAIPHFRRGLRLVATMDNPALRAQLLGHLGDASEAVGDPETAREHWREAYEILRGLGHPHAADLRRKLQA</sequence>
<accession>A0A5J5JZR8</accession>
<dbReference type="CDD" id="cd00093">
    <property type="entry name" value="HTH_XRE"/>
    <property type="match status" value="1"/>
</dbReference>
<dbReference type="PROSITE" id="PS50943">
    <property type="entry name" value="HTH_CROC1"/>
    <property type="match status" value="1"/>
</dbReference>
<dbReference type="Pfam" id="PF13560">
    <property type="entry name" value="HTH_31"/>
    <property type="match status" value="1"/>
</dbReference>
<dbReference type="EMBL" id="VYTZ01000009">
    <property type="protein sequence ID" value="KAA9376049.1"/>
    <property type="molecule type" value="Genomic_DNA"/>
</dbReference>
<dbReference type="Gene3D" id="1.25.40.10">
    <property type="entry name" value="Tetratricopeptide repeat domain"/>
    <property type="match status" value="1"/>
</dbReference>
<evidence type="ECO:0000313" key="4">
    <source>
        <dbReference type="Proteomes" id="UP000327011"/>
    </source>
</evidence>
<dbReference type="Gene3D" id="1.10.260.40">
    <property type="entry name" value="lambda repressor-like DNA-binding domains"/>
    <property type="match status" value="1"/>
</dbReference>
<feature type="region of interest" description="Disordered" evidence="1">
    <location>
        <begin position="71"/>
        <end position="156"/>
    </location>
</feature>
<dbReference type="Proteomes" id="UP000327011">
    <property type="component" value="Unassembled WGS sequence"/>
</dbReference>
<proteinExistence type="predicted"/>
<name>A0A5J5JZR8_9ACTN</name>
<dbReference type="SMART" id="SM00028">
    <property type="entry name" value="TPR"/>
    <property type="match status" value="3"/>
</dbReference>
<dbReference type="Pfam" id="PF13424">
    <property type="entry name" value="TPR_12"/>
    <property type="match status" value="1"/>
</dbReference>
<gene>
    <name evidence="3" type="ORF">F5972_25395</name>
</gene>
<dbReference type="PRINTS" id="PR00364">
    <property type="entry name" value="DISEASERSIST"/>
</dbReference>
<dbReference type="SUPFAM" id="SSF48452">
    <property type="entry name" value="TPR-like"/>
    <property type="match status" value="1"/>
</dbReference>
<dbReference type="InterPro" id="IPR036388">
    <property type="entry name" value="WH-like_DNA-bd_sf"/>
</dbReference>
<dbReference type="AlphaFoldDB" id="A0A5J5JZR8"/>
<dbReference type="InterPro" id="IPR001387">
    <property type="entry name" value="Cro/C1-type_HTH"/>
</dbReference>
<keyword evidence="4" id="KW-1185">Reference proteome</keyword>
<dbReference type="SUPFAM" id="SSF52540">
    <property type="entry name" value="P-loop containing nucleoside triphosphate hydrolases"/>
    <property type="match status" value="1"/>
</dbReference>
<evidence type="ECO:0000259" key="2">
    <source>
        <dbReference type="PROSITE" id="PS50943"/>
    </source>
</evidence>
<dbReference type="InterPro" id="IPR010982">
    <property type="entry name" value="Lambda_DNA-bd_dom_sf"/>
</dbReference>
<dbReference type="PANTHER" id="PTHR47691">
    <property type="entry name" value="REGULATOR-RELATED"/>
    <property type="match status" value="1"/>
</dbReference>
<dbReference type="SUPFAM" id="SSF47413">
    <property type="entry name" value="lambda repressor-like DNA-binding domains"/>
    <property type="match status" value="1"/>
</dbReference>
<dbReference type="Gene3D" id="1.10.10.10">
    <property type="entry name" value="Winged helix-like DNA-binding domain superfamily/Winged helix DNA-binding domain"/>
    <property type="match status" value="1"/>
</dbReference>
<protein>
    <submittedName>
        <fullName evidence="3">Tetratricopeptide repeat protein</fullName>
    </submittedName>
</protein>
<dbReference type="InterPro" id="IPR019734">
    <property type="entry name" value="TPR_rpt"/>
</dbReference>
<dbReference type="GO" id="GO:0003677">
    <property type="term" value="F:DNA binding"/>
    <property type="evidence" value="ECO:0007669"/>
    <property type="project" value="InterPro"/>
</dbReference>
<dbReference type="Gene3D" id="3.40.50.300">
    <property type="entry name" value="P-loop containing nucleotide triphosphate hydrolases"/>
    <property type="match status" value="1"/>
</dbReference>